<accession>A0A5C5GBB6</accession>
<dbReference type="Proteomes" id="UP000314011">
    <property type="component" value="Unassembled WGS sequence"/>
</dbReference>
<sequence>MSLTLARRKSGSPATAAAPLSLAEAPPAAFELDETYWGYVIRAGNVAPVGVMIAQGMSWFLGLGAALGALAIWLLPDLAPGIATMSERLGASGLLVGLSALLFWFASRGSRPELQVDRRQREVREVVRCRAGQARLVARYDFDEIGGVHLDRTQMRAGHARLVLRYRNTAQTLPVAAGQEAALVALRDRLGADLMG</sequence>
<reference evidence="2 3" key="1">
    <citation type="submission" date="2019-06" db="EMBL/GenBank/DDBJ databases">
        <title>Genome of new Rhodobacteraceae sp. SM1903.</title>
        <authorList>
            <person name="Ren X."/>
        </authorList>
    </citation>
    <scope>NUCLEOTIDE SEQUENCE [LARGE SCALE GENOMIC DNA]</scope>
    <source>
        <strain evidence="2 3">SM1903</strain>
    </source>
</reference>
<gene>
    <name evidence="2" type="ORF">FHY64_01135</name>
</gene>
<dbReference type="EMBL" id="VFFF01000001">
    <property type="protein sequence ID" value="TNY31938.1"/>
    <property type="molecule type" value="Genomic_DNA"/>
</dbReference>
<keyword evidence="3" id="KW-1185">Reference proteome</keyword>
<dbReference type="OrthoDB" id="7867991at2"/>
<organism evidence="2 3">
    <name type="scientific">Pelagovum pacificum</name>
    <dbReference type="NCBI Taxonomy" id="2588711"/>
    <lineage>
        <taxon>Bacteria</taxon>
        <taxon>Pseudomonadati</taxon>
        <taxon>Pseudomonadota</taxon>
        <taxon>Alphaproteobacteria</taxon>
        <taxon>Rhodobacterales</taxon>
        <taxon>Paracoccaceae</taxon>
        <taxon>Pelagovum</taxon>
    </lineage>
</organism>
<name>A0A5C5GBB6_9RHOB</name>
<evidence type="ECO:0000313" key="3">
    <source>
        <dbReference type="Proteomes" id="UP000314011"/>
    </source>
</evidence>
<proteinExistence type="predicted"/>
<evidence type="ECO:0008006" key="4">
    <source>
        <dbReference type="Google" id="ProtNLM"/>
    </source>
</evidence>
<dbReference type="RefSeq" id="WP_140192619.1">
    <property type="nucleotide sequence ID" value="NZ_CP065915.1"/>
</dbReference>
<protein>
    <recommendedName>
        <fullName evidence="4">DUF2244 domain-containing protein</fullName>
    </recommendedName>
</protein>
<keyword evidence="1" id="KW-0472">Membrane</keyword>
<keyword evidence="1" id="KW-0812">Transmembrane</keyword>
<evidence type="ECO:0000256" key="1">
    <source>
        <dbReference type="SAM" id="Phobius"/>
    </source>
</evidence>
<keyword evidence="1" id="KW-1133">Transmembrane helix</keyword>
<dbReference type="AlphaFoldDB" id="A0A5C5GBB6"/>
<feature type="transmembrane region" description="Helical" evidence="1">
    <location>
        <begin position="59"/>
        <end position="76"/>
    </location>
</feature>
<evidence type="ECO:0000313" key="2">
    <source>
        <dbReference type="EMBL" id="TNY31938.1"/>
    </source>
</evidence>
<feature type="transmembrane region" description="Helical" evidence="1">
    <location>
        <begin position="88"/>
        <end position="106"/>
    </location>
</feature>
<comment type="caution">
    <text evidence="2">The sequence shown here is derived from an EMBL/GenBank/DDBJ whole genome shotgun (WGS) entry which is preliminary data.</text>
</comment>